<dbReference type="Gene3D" id="1.10.630.10">
    <property type="entry name" value="Cytochrome P450"/>
    <property type="match status" value="1"/>
</dbReference>
<dbReference type="AlphaFoldDB" id="A0A9W6J2H5"/>
<accession>A0A9W6J2H5</accession>
<dbReference type="Proteomes" id="UP001143372">
    <property type="component" value="Unassembled WGS sequence"/>
</dbReference>
<comment type="similarity">
    <text evidence="1 8">Belongs to the cytochrome P450 family.</text>
</comment>
<evidence type="ECO:0000256" key="5">
    <source>
        <dbReference type="ARBA" id="ARBA00023004"/>
    </source>
</evidence>
<keyword evidence="6 8" id="KW-0503">Monooxygenase</keyword>
<dbReference type="Pfam" id="PF00067">
    <property type="entry name" value="p450"/>
    <property type="match status" value="1"/>
</dbReference>
<dbReference type="GO" id="GO:0020037">
    <property type="term" value="F:heme binding"/>
    <property type="evidence" value="ECO:0007669"/>
    <property type="project" value="InterPro"/>
</dbReference>
<dbReference type="GO" id="GO:0016705">
    <property type="term" value="F:oxidoreductase activity, acting on paired donors, with incorporation or reduction of molecular oxygen"/>
    <property type="evidence" value="ECO:0007669"/>
    <property type="project" value="InterPro"/>
</dbReference>
<keyword evidence="10" id="KW-1185">Reference proteome</keyword>
<organism evidence="9 10">
    <name type="scientific">Hansschlegelia plantiphila</name>
    <dbReference type="NCBI Taxonomy" id="374655"/>
    <lineage>
        <taxon>Bacteria</taxon>
        <taxon>Pseudomonadati</taxon>
        <taxon>Pseudomonadota</taxon>
        <taxon>Alphaproteobacteria</taxon>
        <taxon>Hyphomicrobiales</taxon>
        <taxon>Methylopilaceae</taxon>
        <taxon>Hansschlegelia</taxon>
    </lineage>
</organism>
<dbReference type="InterPro" id="IPR017972">
    <property type="entry name" value="Cyt_P450_CS"/>
</dbReference>
<evidence type="ECO:0000256" key="6">
    <source>
        <dbReference type="ARBA" id="ARBA00023033"/>
    </source>
</evidence>
<dbReference type="PROSITE" id="PS00086">
    <property type="entry name" value="CYTOCHROME_P450"/>
    <property type="match status" value="1"/>
</dbReference>
<reference evidence="9" key="2">
    <citation type="submission" date="2023-01" db="EMBL/GenBank/DDBJ databases">
        <authorList>
            <person name="Sun Q."/>
            <person name="Evtushenko L."/>
        </authorList>
    </citation>
    <scope>NUCLEOTIDE SEQUENCE</scope>
    <source>
        <strain evidence="9">VKM B-2347</strain>
    </source>
</reference>
<sequence>MTDFAMDAPAFIRPAAPWPRRRTPSLLTALRLLRDNPITAFAAVAYDAPSLEIGRGRKRVTLVNDPADIEQVLVRNAERYAKSDQQQRRLKPALKDGLLTAEGDEWRSARRVAAPLFSPRAIAALSSDMRFAADAMARRWLERADDTPLDLSAEFQRLTYEIVSRTVFSGALDEDRVRIHASMAIYFDTLGRIDVASVLGLPKWWPSLSAVRARPSLRVFRGVVDRVVRERSAAPGREAADLLDRLMRAPDPVTGRTLPTHAVADNVLTFLSAGHETTGNALAWILYLLALFPEAEARIREELEGLSGATPDREAIERLTFSRAVVNEAMRLYPPAPFIGREALEADELSGQRIARGDEVVISPWIVHRRRALWDEPDQFRPERFLPGAPEIPRGAFIPFGLGPRICIGQGFALQEILIVLARILPAFRFTLAAPEKVFPQARITLQPAGLWMTVRPT</sequence>
<evidence type="ECO:0000256" key="2">
    <source>
        <dbReference type="ARBA" id="ARBA00022617"/>
    </source>
</evidence>
<feature type="binding site" description="axial binding residue" evidence="7">
    <location>
        <position position="407"/>
    </location>
    <ligand>
        <name>heme</name>
        <dbReference type="ChEBI" id="CHEBI:30413"/>
    </ligand>
    <ligandPart>
        <name>Fe</name>
        <dbReference type="ChEBI" id="CHEBI:18248"/>
    </ligandPart>
</feature>
<comment type="cofactor">
    <cofactor evidence="7">
        <name>heme</name>
        <dbReference type="ChEBI" id="CHEBI:30413"/>
    </cofactor>
</comment>
<keyword evidence="5 7" id="KW-0408">Iron</keyword>
<reference evidence="9" key="1">
    <citation type="journal article" date="2014" name="Int. J. Syst. Evol. Microbiol.">
        <title>Complete genome sequence of Corynebacterium casei LMG S-19264T (=DSM 44701T), isolated from a smear-ripened cheese.</title>
        <authorList>
            <consortium name="US DOE Joint Genome Institute (JGI-PGF)"/>
            <person name="Walter F."/>
            <person name="Albersmeier A."/>
            <person name="Kalinowski J."/>
            <person name="Ruckert C."/>
        </authorList>
    </citation>
    <scope>NUCLEOTIDE SEQUENCE</scope>
    <source>
        <strain evidence="9">VKM B-2347</strain>
    </source>
</reference>
<dbReference type="GO" id="GO:0004497">
    <property type="term" value="F:monooxygenase activity"/>
    <property type="evidence" value="ECO:0007669"/>
    <property type="project" value="UniProtKB-KW"/>
</dbReference>
<dbReference type="EMBL" id="BSFI01000007">
    <property type="protein sequence ID" value="GLK68075.1"/>
    <property type="molecule type" value="Genomic_DNA"/>
</dbReference>
<evidence type="ECO:0000313" key="10">
    <source>
        <dbReference type="Proteomes" id="UP001143372"/>
    </source>
</evidence>
<gene>
    <name evidence="9" type="ORF">GCM10008179_17130</name>
</gene>
<evidence type="ECO:0000256" key="1">
    <source>
        <dbReference type="ARBA" id="ARBA00010617"/>
    </source>
</evidence>
<evidence type="ECO:0000256" key="8">
    <source>
        <dbReference type="RuleBase" id="RU000461"/>
    </source>
</evidence>
<evidence type="ECO:0000256" key="3">
    <source>
        <dbReference type="ARBA" id="ARBA00022723"/>
    </source>
</evidence>
<evidence type="ECO:0000256" key="7">
    <source>
        <dbReference type="PIRSR" id="PIRSR602401-1"/>
    </source>
</evidence>
<dbReference type="PRINTS" id="PR00385">
    <property type="entry name" value="P450"/>
</dbReference>
<dbReference type="InterPro" id="IPR001128">
    <property type="entry name" value="Cyt_P450"/>
</dbReference>
<keyword evidence="2 7" id="KW-0349">Heme</keyword>
<protein>
    <submittedName>
        <fullName evidence="9">Cytochrome P450</fullName>
    </submittedName>
</protein>
<dbReference type="PANTHER" id="PTHR24291:SF50">
    <property type="entry name" value="BIFUNCTIONAL ALBAFLAVENONE MONOOXYGENASE_TERPENE SYNTHASE"/>
    <property type="match status" value="1"/>
</dbReference>
<name>A0A9W6J2H5_9HYPH</name>
<dbReference type="InterPro" id="IPR002401">
    <property type="entry name" value="Cyt_P450_E_grp-I"/>
</dbReference>
<dbReference type="InterPro" id="IPR036396">
    <property type="entry name" value="Cyt_P450_sf"/>
</dbReference>
<dbReference type="RefSeq" id="WP_271168304.1">
    <property type="nucleotide sequence ID" value="NZ_BSFI01000007.1"/>
</dbReference>
<dbReference type="InterPro" id="IPR050196">
    <property type="entry name" value="Cytochrome_P450_Monoox"/>
</dbReference>
<evidence type="ECO:0000256" key="4">
    <source>
        <dbReference type="ARBA" id="ARBA00023002"/>
    </source>
</evidence>
<dbReference type="PRINTS" id="PR00463">
    <property type="entry name" value="EP450I"/>
</dbReference>
<proteinExistence type="inferred from homology"/>
<evidence type="ECO:0000313" key="9">
    <source>
        <dbReference type="EMBL" id="GLK68075.1"/>
    </source>
</evidence>
<dbReference type="PANTHER" id="PTHR24291">
    <property type="entry name" value="CYTOCHROME P450 FAMILY 4"/>
    <property type="match status" value="1"/>
</dbReference>
<dbReference type="GO" id="GO:0005506">
    <property type="term" value="F:iron ion binding"/>
    <property type="evidence" value="ECO:0007669"/>
    <property type="project" value="InterPro"/>
</dbReference>
<dbReference type="SUPFAM" id="SSF48264">
    <property type="entry name" value="Cytochrome P450"/>
    <property type="match status" value="1"/>
</dbReference>
<keyword evidence="3 7" id="KW-0479">Metal-binding</keyword>
<comment type="caution">
    <text evidence="9">The sequence shown here is derived from an EMBL/GenBank/DDBJ whole genome shotgun (WGS) entry which is preliminary data.</text>
</comment>
<keyword evidence="4 8" id="KW-0560">Oxidoreductase</keyword>